<feature type="compositionally biased region" description="Low complexity" evidence="1">
    <location>
        <begin position="52"/>
        <end position="65"/>
    </location>
</feature>
<proteinExistence type="predicted"/>
<sequence length="98" mass="10214">MVKSEEVAAELVTSPDNELRVAAIGVHRGITVQIYASSGEQPGWAMQKNGVRRSAPASAGSGAWRAESKDPQAGARPNIAGRGVSNLPGTFGRTSRAR</sequence>
<evidence type="ECO:0000313" key="2">
    <source>
        <dbReference type="EMBL" id="MDF3833282.1"/>
    </source>
</evidence>
<gene>
    <name evidence="2" type="ORF">P3W85_10030</name>
</gene>
<evidence type="ECO:0000313" key="3">
    <source>
        <dbReference type="Proteomes" id="UP001216674"/>
    </source>
</evidence>
<keyword evidence="3" id="KW-1185">Reference proteome</keyword>
<dbReference type="EMBL" id="JARJLM010000163">
    <property type="protein sequence ID" value="MDF3833282.1"/>
    <property type="molecule type" value="Genomic_DNA"/>
</dbReference>
<protein>
    <submittedName>
        <fullName evidence="2">Uncharacterized protein</fullName>
    </submittedName>
</protein>
<name>A0ABT6AKZ8_9BURK</name>
<reference evidence="2 3" key="1">
    <citation type="submission" date="2023-03" db="EMBL/GenBank/DDBJ databases">
        <title>Draft assemblies of triclosan tolerant bacteria isolated from returned activated sludge.</title>
        <authorList>
            <person name="Van Hamelsveld S."/>
        </authorList>
    </citation>
    <scope>NUCLEOTIDE SEQUENCE [LARGE SCALE GENOMIC DNA]</scope>
    <source>
        <strain evidence="2 3">GW210010_S58</strain>
    </source>
</reference>
<dbReference type="Proteomes" id="UP001216674">
    <property type="component" value="Unassembled WGS sequence"/>
</dbReference>
<comment type="caution">
    <text evidence="2">The sequence shown here is derived from an EMBL/GenBank/DDBJ whole genome shotgun (WGS) entry which is preliminary data.</text>
</comment>
<accession>A0ABT6AKZ8</accession>
<organism evidence="2 3">
    <name type="scientific">Cupriavidus basilensis</name>
    <dbReference type="NCBI Taxonomy" id="68895"/>
    <lineage>
        <taxon>Bacteria</taxon>
        <taxon>Pseudomonadati</taxon>
        <taxon>Pseudomonadota</taxon>
        <taxon>Betaproteobacteria</taxon>
        <taxon>Burkholderiales</taxon>
        <taxon>Burkholderiaceae</taxon>
        <taxon>Cupriavidus</taxon>
    </lineage>
</organism>
<evidence type="ECO:0000256" key="1">
    <source>
        <dbReference type="SAM" id="MobiDB-lite"/>
    </source>
</evidence>
<feature type="region of interest" description="Disordered" evidence="1">
    <location>
        <begin position="42"/>
        <end position="98"/>
    </location>
</feature>
<dbReference type="RefSeq" id="WP_276264680.1">
    <property type="nucleotide sequence ID" value="NZ_JARJLM010000163.1"/>
</dbReference>